<dbReference type="SUPFAM" id="SSF51161">
    <property type="entry name" value="Trimeric LpxA-like enzymes"/>
    <property type="match status" value="1"/>
</dbReference>
<dbReference type="InterPro" id="IPR056729">
    <property type="entry name" value="GMPPB_C"/>
</dbReference>
<dbReference type="HAMAP" id="MF_00523">
    <property type="entry name" value="LpxD"/>
    <property type="match status" value="1"/>
</dbReference>
<dbReference type="Proteomes" id="UP001621714">
    <property type="component" value="Unassembled WGS sequence"/>
</dbReference>
<dbReference type="PANTHER" id="PTHR43378">
    <property type="entry name" value="UDP-3-O-ACYLGLUCOSAMINE N-ACYLTRANSFERASE"/>
    <property type="match status" value="1"/>
</dbReference>
<dbReference type="InterPro" id="IPR007691">
    <property type="entry name" value="LpxD"/>
</dbReference>
<dbReference type="CDD" id="cd03352">
    <property type="entry name" value="LbH_LpxD"/>
    <property type="match status" value="1"/>
</dbReference>
<evidence type="ECO:0000256" key="5">
    <source>
        <dbReference type="ARBA" id="ARBA00023098"/>
    </source>
</evidence>
<comment type="caution">
    <text evidence="10">The sequence shown here is derived from an EMBL/GenBank/DDBJ whole genome shotgun (WGS) entry which is preliminary data.</text>
</comment>
<sequence length="347" mass="36431">MSMSLTLAQIAQQLNAELRGNAEQTITGLAGLAEATAQQLSFLSNPKYAPLLKTTAAGAVLVHPKQADQVQGNALIVPNPYLAFARLTHLFDDPAPAQAERHPSAVIHPTAQLHPSVSVGPHAVIEAGCVIEEGCLIGAQSFIDRDCVIGAGTKIYPRVTLYRRSQLGKNCILHSGVVIGADGFGFAPDGQGGWEKIAQLGRTLLGDEVEVGANSTIDRGALGDTIIGDQVKIDNHVMIGHNVQVGQGTAMAAFVGISGSTKIGAHCLLGGSSGYAGHISICDHVQITGMGMVTGSITEPGTYSSGTGLLPSQQWRKSAVRFRQLDDLHHKVRDLEKKCQQGQNASK</sequence>
<dbReference type="Pfam" id="PF04613">
    <property type="entry name" value="LpxD"/>
    <property type="match status" value="1"/>
</dbReference>
<keyword evidence="3 7" id="KW-0808">Transferase</keyword>
<dbReference type="InterPro" id="IPR011004">
    <property type="entry name" value="Trimer_LpxA-like_sf"/>
</dbReference>
<evidence type="ECO:0000256" key="3">
    <source>
        <dbReference type="ARBA" id="ARBA00022679"/>
    </source>
</evidence>
<dbReference type="Pfam" id="PF25087">
    <property type="entry name" value="GMPPB_C"/>
    <property type="match status" value="1"/>
</dbReference>
<dbReference type="PANTHER" id="PTHR43378:SF2">
    <property type="entry name" value="UDP-3-O-ACYLGLUCOSAMINE N-ACYLTRANSFERASE 1, MITOCHONDRIAL-RELATED"/>
    <property type="match status" value="1"/>
</dbReference>
<name>A0ABW8PUV4_9GAMM</name>
<evidence type="ECO:0000256" key="6">
    <source>
        <dbReference type="ARBA" id="ARBA00023315"/>
    </source>
</evidence>
<gene>
    <name evidence="7 10" type="primary">lpxD</name>
    <name evidence="10" type="ORF">V6U78_01430</name>
</gene>
<keyword evidence="6 7" id="KW-0012">Acyltransferase</keyword>
<dbReference type="EC" id="2.3.1.191" evidence="7"/>
<evidence type="ECO:0000256" key="7">
    <source>
        <dbReference type="HAMAP-Rule" id="MF_00523"/>
    </source>
</evidence>
<dbReference type="GO" id="GO:0103118">
    <property type="term" value="F:UDP-3-O-[(3R)-3-hydroxyacyl]-glucosamine N-acyltransferase activity"/>
    <property type="evidence" value="ECO:0007669"/>
    <property type="project" value="UniProtKB-EC"/>
</dbReference>
<comment type="catalytic activity">
    <reaction evidence="7">
        <text>a UDP-3-O-[(3R)-3-hydroxyacyl]-alpha-D-glucosamine + a (3R)-hydroxyacyl-[ACP] = a UDP-2-N,3-O-bis[(3R)-3-hydroxyacyl]-alpha-D-glucosamine + holo-[ACP] + H(+)</text>
        <dbReference type="Rhea" id="RHEA:53836"/>
        <dbReference type="Rhea" id="RHEA-COMP:9685"/>
        <dbReference type="Rhea" id="RHEA-COMP:9945"/>
        <dbReference type="ChEBI" id="CHEBI:15378"/>
        <dbReference type="ChEBI" id="CHEBI:64479"/>
        <dbReference type="ChEBI" id="CHEBI:78827"/>
        <dbReference type="ChEBI" id="CHEBI:137740"/>
        <dbReference type="ChEBI" id="CHEBI:137748"/>
        <dbReference type="EC" id="2.3.1.191"/>
    </reaction>
</comment>
<evidence type="ECO:0000256" key="2">
    <source>
        <dbReference type="ARBA" id="ARBA00022556"/>
    </source>
</evidence>
<comment type="subunit">
    <text evidence="7">Homotrimer.</text>
</comment>
<feature type="active site" description="Proton acceptor" evidence="7">
    <location>
        <position position="241"/>
    </location>
</feature>
<comment type="similarity">
    <text evidence="7">Belongs to the transferase hexapeptide repeat family. LpxD subfamily.</text>
</comment>
<reference evidence="10 11" key="1">
    <citation type="submission" date="2024-02" db="EMBL/GenBank/DDBJ databases">
        <title>Marinospirillum sp. MEB 164 isolated from Lonar lake sediment.</title>
        <authorList>
            <person name="Joshi A."/>
            <person name="Thite S."/>
        </authorList>
    </citation>
    <scope>NUCLEOTIDE SEQUENCE [LARGE SCALE GENOMIC DNA]</scope>
    <source>
        <strain evidence="10 11">MEB164</strain>
    </source>
</reference>
<proteinExistence type="inferred from homology"/>
<dbReference type="RefSeq" id="WP_405336448.1">
    <property type="nucleotide sequence ID" value="NZ_JBANFI010000001.1"/>
</dbReference>
<dbReference type="InterPro" id="IPR001451">
    <property type="entry name" value="Hexapep"/>
</dbReference>
<protein>
    <recommendedName>
        <fullName evidence="7">UDP-3-O-acylglucosamine N-acyltransferase</fullName>
        <ecNumber evidence="7">2.3.1.191</ecNumber>
    </recommendedName>
</protein>
<organism evidence="10 11">
    <name type="scientific">Marinospirillum alkalitolerans</name>
    <dbReference type="NCBI Taxonomy" id="3123374"/>
    <lineage>
        <taxon>Bacteria</taxon>
        <taxon>Pseudomonadati</taxon>
        <taxon>Pseudomonadota</taxon>
        <taxon>Gammaproteobacteria</taxon>
        <taxon>Oceanospirillales</taxon>
        <taxon>Oceanospirillaceae</taxon>
        <taxon>Marinospirillum</taxon>
    </lineage>
</organism>
<comment type="pathway">
    <text evidence="7">Bacterial outer membrane biogenesis; LPS lipid A biosynthesis.</text>
</comment>
<keyword evidence="11" id="KW-1185">Reference proteome</keyword>
<evidence type="ECO:0000256" key="1">
    <source>
        <dbReference type="ARBA" id="ARBA00022516"/>
    </source>
</evidence>
<keyword evidence="5 7" id="KW-0443">Lipid metabolism</keyword>
<dbReference type="NCBIfam" id="TIGR01853">
    <property type="entry name" value="lipid_A_lpxD"/>
    <property type="match status" value="1"/>
</dbReference>
<keyword evidence="2 7" id="KW-0441">Lipid A biosynthesis</keyword>
<evidence type="ECO:0000313" key="10">
    <source>
        <dbReference type="EMBL" id="MFK7159699.1"/>
    </source>
</evidence>
<evidence type="ECO:0000313" key="11">
    <source>
        <dbReference type="Proteomes" id="UP001621714"/>
    </source>
</evidence>
<dbReference type="Gene3D" id="1.20.5.170">
    <property type="match status" value="1"/>
</dbReference>
<accession>A0ABW8PUV4</accession>
<dbReference type="Pfam" id="PF14602">
    <property type="entry name" value="Hexapep_2"/>
    <property type="match status" value="1"/>
</dbReference>
<feature type="domain" description="Mannose-1-phosphate guanyltransferase C-terminal" evidence="9">
    <location>
        <begin position="102"/>
        <end position="179"/>
    </location>
</feature>
<dbReference type="Gene3D" id="2.160.10.10">
    <property type="entry name" value="Hexapeptide repeat proteins"/>
    <property type="match status" value="1"/>
</dbReference>
<dbReference type="Pfam" id="PF00132">
    <property type="entry name" value="Hexapep"/>
    <property type="match status" value="1"/>
</dbReference>
<feature type="domain" description="UDP-3-O-[3-hydroxymyristoyl] glucosamine N-acyltransferase non-repeat region" evidence="8">
    <location>
        <begin position="24"/>
        <end position="90"/>
    </location>
</feature>
<evidence type="ECO:0000256" key="4">
    <source>
        <dbReference type="ARBA" id="ARBA00022737"/>
    </source>
</evidence>
<evidence type="ECO:0000259" key="9">
    <source>
        <dbReference type="Pfam" id="PF25087"/>
    </source>
</evidence>
<dbReference type="InterPro" id="IPR020573">
    <property type="entry name" value="UDP_GlcNAc_AcTrfase_non-rep"/>
</dbReference>
<keyword evidence="1 7" id="KW-0444">Lipid biosynthesis</keyword>
<comment type="function">
    <text evidence="7">Catalyzes the N-acylation of UDP-3-O-acylglucosamine using 3-hydroxyacyl-ACP as the acyl donor. Is involved in the biosynthesis of lipid A, a phosphorylated glycolipid that anchors the lipopolysaccharide to the outer membrane of the cell.</text>
</comment>
<dbReference type="NCBIfam" id="NF002060">
    <property type="entry name" value="PRK00892.1"/>
    <property type="match status" value="1"/>
</dbReference>
<keyword evidence="4 7" id="KW-0677">Repeat</keyword>
<dbReference type="Gene3D" id="3.40.1390.10">
    <property type="entry name" value="MurE/MurF, N-terminal domain"/>
    <property type="match status" value="1"/>
</dbReference>
<dbReference type="EMBL" id="JBANFI010000001">
    <property type="protein sequence ID" value="MFK7159699.1"/>
    <property type="molecule type" value="Genomic_DNA"/>
</dbReference>
<evidence type="ECO:0000259" key="8">
    <source>
        <dbReference type="Pfam" id="PF04613"/>
    </source>
</evidence>